<organism evidence="3 4">
    <name type="scientific">Ancylostoma ceylanicum</name>
    <dbReference type="NCBI Taxonomy" id="53326"/>
    <lineage>
        <taxon>Eukaryota</taxon>
        <taxon>Metazoa</taxon>
        <taxon>Ecdysozoa</taxon>
        <taxon>Nematoda</taxon>
        <taxon>Chromadorea</taxon>
        <taxon>Rhabditida</taxon>
        <taxon>Rhabditina</taxon>
        <taxon>Rhabditomorpha</taxon>
        <taxon>Strongyloidea</taxon>
        <taxon>Ancylostomatidae</taxon>
        <taxon>Ancylostomatinae</taxon>
        <taxon>Ancylostoma</taxon>
    </lineage>
</organism>
<comment type="caution">
    <text evidence="3">The sequence shown here is derived from an EMBL/GenBank/DDBJ whole genome shotgun (WGS) entry which is preliminary data.</text>
</comment>
<dbReference type="AlphaFoldDB" id="A0A016U0P5"/>
<dbReference type="OrthoDB" id="10047020at2759"/>
<name>A0A016U0P5_9BILA</name>
<reference evidence="4" key="1">
    <citation type="journal article" date="2015" name="Nat. Genet.">
        <title>The genome and transcriptome of the zoonotic hookworm Ancylostoma ceylanicum identify infection-specific gene families.</title>
        <authorList>
            <person name="Schwarz E.M."/>
            <person name="Hu Y."/>
            <person name="Antoshechkin I."/>
            <person name="Miller M.M."/>
            <person name="Sternberg P.W."/>
            <person name="Aroian R.V."/>
        </authorList>
    </citation>
    <scope>NUCLEOTIDE SEQUENCE</scope>
    <source>
        <strain evidence="4">HY135</strain>
    </source>
</reference>
<gene>
    <name evidence="3" type="primary">Acey_s0065.g3595</name>
    <name evidence="3" type="ORF">Y032_0065g3595</name>
</gene>
<evidence type="ECO:0000256" key="1">
    <source>
        <dbReference type="SAM" id="MobiDB-lite"/>
    </source>
</evidence>
<feature type="region of interest" description="Disordered" evidence="1">
    <location>
        <begin position="22"/>
        <end position="56"/>
    </location>
</feature>
<sequence length="83" mass="9174">MVGRAALFSAFFIVLILQTTHADSLSNSSSSKDADKLEKRQQPQIIAKPPGPTKRNPCVCRHKICPLGTLCTLLPNEDGFRFF</sequence>
<evidence type="ECO:0000313" key="3">
    <source>
        <dbReference type="EMBL" id="EYC08526.1"/>
    </source>
</evidence>
<dbReference type="EMBL" id="JARK01001401">
    <property type="protein sequence ID" value="EYC08526.1"/>
    <property type="molecule type" value="Genomic_DNA"/>
</dbReference>
<feature type="signal peptide" evidence="2">
    <location>
        <begin position="1"/>
        <end position="22"/>
    </location>
</feature>
<feature type="compositionally biased region" description="Low complexity" evidence="1">
    <location>
        <begin position="22"/>
        <end position="31"/>
    </location>
</feature>
<protein>
    <submittedName>
        <fullName evidence="3">Uncharacterized protein</fullName>
    </submittedName>
</protein>
<feature type="chain" id="PRO_5001487738" evidence="2">
    <location>
        <begin position="23"/>
        <end position="83"/>
    </location>
</feature>
<evidence type="ECO:0000256" key="2">
    <source>
        <dbReference type="SAM" id="SignalP"/>
    </source>
</evidence>
<keyword evidence="2" id="KW-0732">Signal</keyword>
<keyword evidence="4" id="KW-1185">Reference proteome</keyword>
<proteinExistence type="predicted"/>
<accession>A0A016U0P5</accession>
<dbReference type="Proteomes" id="UP000024635">
    <property type="component" value="Unassembled WGS sequence"/>
</dbReference>
<feature type="compositionally biased region" description="Basic and acidic residues" evidence="1">
    <location>
        <begin position="32"/>
        <end position="41"/>
    </location>
</feature>
<evidence type="ECO:0000313" key="4">
    <source>
        <dbReference type="Proteomes" id="UP000024635"/>
    </source>
</evidence>